<feature type="transmembrane region" description="Helical" evidence="8">
    <location>
        <begin position="440"/>
        <end position="460"/>
    </location>
</feature>
<dbReference type="PANTHER" id="PTHR11040">
    <property type="entry name" value="ZINC/IRON TRANSPORTER"/>
    <property type="match status" value="1"/>
</dbReference>
<comment type="subcellular location">
    <subcellularLocation>
        <location evidence="1 8">Membrane</location>
        <topology evidence="1 8">Multi-pass membrane protein</topology>
    </subcellularLocation>
</comment>
<evidence type="ECO:0000256" key="8">
    <source>
        <dbReference type="RuleBase" id="RU362088"/>
    </source>
</evidence>
<keyword evidence="6 8" id="KW-0406">Ion transport</keyword>
<proteinExistence type="inferred from homology"/>
<dbReference type="Proteomes" id="UP000789570">
    <property type="component" value="Unassembled WGS sequence"/>
</dbReference>
<dbReference type="InterPro" id="IPR003689">
    <property type="entry name" value="ZIP"/>
</dbReference>
<feature type="transmembrane region" description="Helical" evidence="8">
    <location>
        <begin position="266"/>
        <end position="287"/>
    </location>
</feature>
<name>A0A9N9DSB5_9GLOM</name>
<evidence type="ECO:0000256" key="4">
    <source>
        <dbReference type="ARBA" id="ARBA00022692"/>
    </source>
</evidence>
<dbReference type="GO" id="GO:0005886">
    <property type="term" value="C:plasma membrane"/>
    <property type="evidence" value="ECO:0007669"/>
    <property type="project" value="TreeGrafter"/>
</dbReference>
<evidence type="ECO:0000256" key="2">
    <source>
        <dbReference type="ARBA" id="ARBA00006939"/>
    </source>
</evidence>
<accession>A0A9N9DSB5</accession>
<dbReference type="InterPro" id="IPR004698">
    <property type="entry name" value="Zn/Fe_permease_fun/pln"/>
</dbReference>
<evidence type="ECO:0000256" key="1">
    <source>
        <dbReference type="ARBA" id="ARBA00004141"/>
    </source>
</evidence>
<dbReference type="GO" id="GO:0005385">
    <property type="term" value="F:zinc ion transmembrane transporter activity"/>
    <property type="evidence" value="ECO:0007669"/>
    <property type="project" value="InterPro"/>
</dbReference>
<feature type="transmembrane region" description="Helical" evidence="8">
    <location>
        <begin position="516"/>
        <end position="535"/>
    </location>
</feature>
<keyword evidence="5 8" id="KW-1133">Transmembrane helix</keyword>
<keyword evidence="7 8" id="KW-0472">Membrane</keyword>
<dbReference type="PANTHER" id="PTHR11040:SF32">
    <property type="entry name" value="ZINC-REGULATED TRANSPORTER 1"/>
    <property type="match status" value="1"/>
</dbReference>
<dbReference type="AlphaFoldDB" id="A0A9N9DSB5"/>
<feature type="transmembrane region" description="Helical" evidence="8">
    <location>
        <begin position="233"/>
        <end position="254"/>
    </location>
</feature>
<comment type="caution">
    <text evidence="8">Lacks conserved residue(s) required for the propagation of feature annotation.</text>
</comment>
<dbReference type="OrthoDB" id="448280at2759"/>
<keyword evidence="3 8" id="KW-0813">Transport</keyword>
<gene>
    <name evidence="9" type="ORF">FCALED_LOCUS10971</name>
</gene>
<keyword evidence="4 8" id="KW-0812">Transmembrane</keyword>
<reference evidence="9" key="1">
    <citation type="submission" date="2021-06" db="EMBL/GenBank/DDBJ databases">
        <authorList>
            <person name="Kallberg Y."/>
            <person name="Tangrot J."/>
            <person name="Rosling A."/>
        </authorList>
    </citation>
    <scope>NUCLEOTIDE SEQUENCE</scope>
    <source>
        <strain evidence="9">UK204</strain>
    </source>
</reference>
<feature type="transmembrane region" description="Helical" evidence="8">
    <location>
        <begin position="94"/>
        <end position="119"/>
    </location>
</feature>
<protein>
    <submittedName>
        <fullName evidence="9">14267_t:CDS:1</fullName>
    </submittedName>
</protein>
<evidence type="ECO:0000313" key="10">
    <source>
        <dbReference type="Proteomes" id="UP000789570"/>
    </source>
</evidence>
<feature type="transmembrane region" description="Helical" evidence="8">
    <location>
        <begin position="188"/>
        <end position="205"/>
    </location>
</feature>
<evidence type="ECO:0000313" key="9">
    <source>
        <dbReference type="EMBL" id="CAG8649124.1"/>
    </source>
</evidence>
<evidence type="ECO:0000256" key="6">
    <source>
        <dbReference type="ARBA" id="ARBA00023065"/>
    </source>
</evidence>
<feature type="transmembrane region" description="Helical" evidence="8">
    <location>
        <begin position="69"/>
        <end position="88"/>
    </location>
</feature>
<evidence type="ECO:0000256" key="3">
    <source>
        <dbReference type="ARBA" id="ARBA00022448"/>
    </source>
</evidence>
<dbReference type="Pfam" id="PF02535">
    <property type="entry name" value="Zip"/>
    <property type="match status" value="1"/>
</dbReference>
<feature type="transmembrane region" description="Helical" evidence="8">
    <location>
        <begin position="472"/>
        <end position="496"/>
    </location>
</feature>
<comment type="similarity">
    <text evidence="2 8">Belongs to the ZIP transporter (TC 2.A.5) family.</text>
</comment>
<dbReference type="NCBIfam" id="TIGR00820">
    <property type="entry name" value="zip"/>
    <property type="match status" value="1"/>
</dbReference>
<organism evidence="9 10">
    <name type="scientific">Funneliformis caledonium</name>
    <dbReference type="NCBI Taxonomy" id="1117310"/>
    <lineage>
        <taxon>Eukaryota</taxon>
        <taxon>Fungi</taxon>
        <taxon>Fungi incertae sedis</taxon>
        <taxon>Mucoromycota</taxon>
        <taxon>Glomeromycotina</taxon>
        <taxon>Glomeromycetes</taxon>
        <taxon>Glomerales</taxon>
        <taxon>Glomeraceae</taxon>
        <taxon>Funneliformis</taxon>
    </lineage>
</organism>
<feature type="transmembrane region" description="Helical" evidence="8">
    <location>
        <begin position="307"/>
        <end position="329"/>
    </location>
</feature>
<evidence type="ECO:0000256" key="5">
    <source>
        <dbReference type="ARBA" id="ARBA00022989"/>
    </source>
</evidence>
<evidence type="ECO:0000256" key="7">
    <source>
        <dbReference type="ARBA" id="ARBA00023136"/>
    </source>
</evidence>
<sequence>MFKNCIRTYSTLICISQTKYLTNTNKIKFLQKPNYSKQFSTTLTKKNVINENYKVYSGPLSGTAKKLKVFSMASLIITIMISPIIMIVDAPMGLGARTFLLVTTLSTSAVSTGLIHLCLSPYVRNIYHKPSTLKNPSTSESSSAQITPESFLTIETLTLFCRSNFTTLPVKSLEPSFRFFTTWKPSKLFFGTLMMLVLSATFAFAQNEVAEHVEGEDACAAKEFDKATYNLKLHVGAFFIILVTSSFGAFVPLISKKRPGLRIPGWIFFFCKNFGTGVILATAFIHMLPSAFEMLSNECLPTIWHDYAWAGLISMIASLTIFFIEYTALKITTKGLDNKDILPTHKSDPISEPSKDDSSSIHNHGTLVLLTNETQTIGIIVLEAGICLHSVIIGMALSVSTGSDFISLLIALVFHQMFEGLGLGSRIAELEYPQGSFKPWLMSFAYGMTTPIGIAIGLGVHDTYNPESKSALIVQGVLDSISAGILLYAALVELLVNDFINDPKFHKKSIAHQCSAFFIFLLGAGMMSLIVRTSVLKWTI</sequence>
<feature type="transmembrane region" description="Helical" evidence="8">
    <location>
        <begin position="377"/>
        <end position="399"/>
    </location>
</feature>
<dbReference type="EMBL" id="CAJVPQ010004327">
    <property type="protein sequence ID" value="CAG8649124.1"/>
    <property type="molecule type" value="Genomic_DNA"/>
</dbReference>
<comment type="caution">
    <text evidence="9">The sequence shown here is derived from an EMBL/GenBank/DDBJ whole genome shotgun (WGS) entry which is preliminary data.</text>
</comment>
<keyword evidence="10" id="KW-1185">Reference proteome</keyword>